<feature type="non-terminal residue" evidence="1">
    <location>
        <position position="1"/>
    </location>
</feature>
<comment type="caution">
    <text evidence="1">The sequence shown here is derived from an EMBL/GenBank/DDBJ whole genome shotgun (WGS) entry which is preliminary data.</text>
</comment>
<organism evidence="1 2">
    <name type="scientific">Tropilaelaps mercedesae</name>
    <dbReference type="NCBI Taxonomy" id="418985"/>
    <lineage>
        <taxon>Eukaryota</taxon>
        <taxon>Metazoa</taxon>
        <taxon>Ecdysozoa</taxon>
        <taxon>Arthropoda</taxon>
        <taxon>Chelicerata</taxon>
        <taxon>Arachnida</taxon>
        <taxon>Acari</taxon>
        <taxon>Parasitiformes</taxon>
        <taxon>Mesostigmata</taxon>
        <taxon>Gamasina</taxon>
        <taxon>Dermanyssoidea</taxon>
        <taxon>Laelapidae</taxon>
        <taxon>Tropilaelaps</taxon>
    </lineage>
</organism>
<protein>
    <submittedName>
        <fullName evidence="1">Uncharacterized protein</fullName>
    </submittedName>
</protein>
<name>A0A1V9XVW5_9ACAR</name>
<dbReference type="OrthoDB" id="10616644at2759"/>
<gene>
    <name evidence="1" type="ORF">BIW11_06962</name>
</gene>
<accession>A0A1V9XVW5</accession>
<dbReference type="EMBL" id="MNPL01003324">
    <property type="protein sequence ID" value="OQR77620.1"/>
    <property type="molecule type" value="Genomic_DNA"/>
</dbReference>
<evidence type="ECO:0000313" key="2">
    <source>
        <dbReference type="Proteomes" id="UP000192247"/>
    </source>
</evidence>
<evidence type="ECO:0000313" key="1">
    <source>
        <dbReference type="EMBL" id="OQR77620.1"/>
    </source>
</evidence>
<dbReference type="AlphaFoldDB" id="A0A1V9XVW5"/>
<proteinExistence type="predicted"/>
<keyword evidence="2" id="KW-1185">Reference proteome</keyword>
<reference evidence="1 2" key="1">
    <citation type="journal article" date="2017" name="Gigascience">
        <title>Draft genome of the honey bee ectoparasitic mite, Tropilaelaps mercedesae, is shaped by the parasitic life history.</title>
        <authorList>
            <person name="Dong X."/>
            <person name="Armstrong S.D."/>
            <person name="Xia D."/>
            <person name="Makepeace B.L."/>
            <person name="Darby A.C."/>
            <person name="Kadowaki T."/>
        </authorList>
    </citation>
    <scope>NUCLEOTIDE SEQUENCE [LARGE SCALE GENOMIC DNA]</scope>
    <source>
        <strain evidence="1">Wuxi-XJTLU</strain>
    </source>
</reference>
<dbReference type="Proteomes" id="UP000192247">
    <property type="component" value="Unassembled WGS sequence"/>
</dbReference>
<sequence length="181" mass="22319">RIAYEDDYRSIYRRRNGYGGRYNRIPFSRIDGLDHYERDRNYDRFYGRDGYDRLDSILRTERYRDGRRREFDRSGYDRLGLDHYHRDFQRDFVWDLQGVARLPDVGRDRIYDRYGRQGGYDRYRPRGYYNDRYPRQGPRSFFGQTRYPAEGRFDRGYGRPVNGRIDGYEIRNYGWNLGNTR</sequence>
<dbReference type="InParanoid" id="A0A1V9XVW5"/>